<evidence type="ECO:0000313" key="3">
    <source>
        <dbReference type="Proteomes" id="UP000248857"/>
    </source>
</evidence>
<dbReference type="GO" id="GO:0016829">
    <property type="term" value="F:lyase activity"/>
    <property type="evidence" value="ECO:0007669"/>
    <property type="project" value="UniProtKB-KW"/>
</dbReference>
<evidence type="ECO:0000259" key="1">
    <source>
        <dbReference type="Pfam" id="PF21168"/>
    </source>
</evidence>
<proteinExistence type="predicted"/>
<organism evidence="2 3">
    <name type="scientific">Acaryochloris thomasi RCC1774</name>
    <dbReference type="NCBI Taxonomy" id="1764569"/>
    <lineage>
        <taxon>Bacteria</taxon>
        <taxon>Bacillati</taxon>
        <taxon>Cyanobacteriota</taxon>
        <taxon>Cyanophyceae</taxon>
        <taxon>Acaryochloridales</taxon>
        <taxon>Acaryochloridaceae</taxon>
        <taxon>Acaryochloris</taxon>
        <taxon>Acaryochloris thomasi</taxon>
    </lineage>
</organism>
<keyword evidence="3" id="KW-1185">Reference proteome</keyword>
<reference evidence="2 3" key="1">
    <citation type="journal article" date="2018" name="Sci. Rep.">
        <title>A novel species of the marine cyanobacterium Acaryochloris with a unique pigment content and lifestyle.</title>
        <authorList>
            <person name="Partensky F."/>
            <person name="Six C."/>
            <person name="Ratin M."/>
            <person name="Garczarek L."/>
            <person name="Vaulot D."/>
            <person name="Probert I."/>
            <person name="Calteau A."/>
            <person name="Gourvil P."/>
            <person name="Marie D."/>
            <person name="Grebert T."/>
            <person name="Bouchier C."/>
            <person name="Le Panse S."/>
            <person name="Gachenot M."/>
            <person name="Rodriguez F."/>
            <person name="Garrido J.L."/>
        </authorList>
    </citation>
    <scope>NUCLEOTIDE SEQUENCE [LARGE SCALE GENOMIC DNA]</scope>
    <source>
        <strain evidence="2 3">RCC1774</strain>
    </source>
</reference>
<dbReference type="InterPro" id="IPR035959">
    <property type="entry name" value="RutC-like_sf"/>
</dbReference>
<name>A0A2W1JYC9_9CYAN</name>
<dbReference type="InterPro" id="IPR049368">
    <property type="entry name" value="FkbO_Hyg5-like_N"/>
</dbReference>
<evidence type="ECO:0000313" key="2">
    <source>
        <dbReference type="EMBL" id="PZD73227.1"/>
    </source>
</evidence>
<protein>
    <submittedName>
        <fullName evidence="2">3-hydroxybenzoate synthase</fullName>
        <ecNumber evidence="2">4.1.3.45</ecNumber>
    </submittedName>
</protein>
<sequence>MVTQPSIESKESDELKPLYQQKTLQVLFGRGETKCVQTAESIDVHVKIPVLGEESRERIFSCPGRVYQKFGFHILESDDYFIGALTREVEFPLEKATYEVYMDFLELTKNWNLYRVWHYVPYINEETSSLENYRSFCKARSLAFEAFYGEGFDVKLPAASAVGIDDNKLVMYFVAGKEDGKHVENPEQIAAYKYPKRYGPRSPSFARGTVLMRDSKQVGFLSGTASIKSHESVTLSDMTEQLYTTVDNMSLVFEEMGLLFERQSYGNLMPDPVKHDRIFKVYIRRAEDAAHVRELFPKLIMATKDDHIIYLKSDICRFELDIEIEAIIEER</sequence>
<dbReference type="RefSeq" id="WP_199464364.1">
    <property type="nucleotide sequence ID" value="NZ_CAWNWM010000006.1"/>
</dbReference>
<feature type="domain" description="Chorismatase FkbO/Hyg5-like N-terminal" evidence="1">
    <location>
        <begin position="72"/>
        <end position="175"/>
    </location>
</feature>
<comment type="caution">
    <text evidence="2">The sequence shown here is derived from an EMBL/GenBank/DDBJ whole genome shotgun (WGS) entry which is preliminary data.</text>
</comment>
<keyword evidence="2" id="KW-0456">Lyase</keyword>
<dbReference type="Pfam" id="PF21168">
    <property type="entry name" value="FkbO_Hyg5-like_N"/>
    <property type="match status" value="1"/>
</dbReference>
<dbReference type="Proteomes" id="UP000248857">
    <property type="component" value="Unassembled WGS sequence"/>
</dbReference>
<gene>
    <name evidence="2" type="ORF">C1752_02331</name>
</gene>
<accession>A0A2W1JYC9</accession>
<dbReference type="Gene3D" id="3.30.1330.40">
    <property type="entry name" value="RutC-like"/>
    <property type="match status" value="1"/>
</dbReference>
<dbReference type="AlphaFoldDB" id="A0A2W1JYC9"/>
<dbReference type="EMBL" id="PQWO01000006">
    <property type="protein sequence ID" value="PZD73227.1"/>
    <property type="molecule type" value="Genomic_DNA"/>
</dbReference>
<dbReference type="EC" id="4.1.3.45" evidence="2"/>